<dbReference type="KEGG" id="cdep:91084243"/>
<reference evidence="4" key="3">
    <citation type="submission" date="2024-01" db="EMBL/GenBank/DDBJ databases">
        <authorList>
            <person name="Coelho M.A."/>
            <person name="David-Palma M."/>
            <person name="Shea T."/>
            <person name="Sun S."/>
            <person name="Cuomo C.A."/>
            <person name="Heitman J."/>
        </authorList>
    </citation>
    <scope>NUCLEOTIDE SEQUENCE</scope>
    <source>
        <strain evidence="4">CBS 7841</strain>
    </source>
</reference>
<reference evidence="4" key="2">
    <citation type="journal article" date="2022" name="Elife">
        <title>Obligate sexual reproduction of a homothallic fungus closely related to the Cryptococcus pathogenic species complex.</title>
        <authorList>
            <person name="Passer A.R."/>
            <person name="Clancey S.A."/>
            <person name="Shea T."/>
            <person name="David-Palma M."/>
            <person name="Averette A.F."/>
            <person name="Boekhout T."/>
            <person name="Porcel B.M."/>
            <person name="Nowrousian M."/>
            <person name="Cuomo C.A."/>
            <person name="Sun S."/>
            <person name="Heitman J."/>
            <person name="Coelho M.A."/>
        </authorList>
    </citation>
    <scope>NUCLEOTIDE SEQUENCE</scope>
    <source>
        <strain evidence="4">CBS 7841</strain>
    </source>
</reference>
<dbReference type="EMBL" id="CP143784">
    <property type="protein sequence ID" value="WVN84891.1"/>
    <property type="molecule type" value="Genomic_DNA"/>
</dbReference>
<keyword evidence="1" id="KW-0175">Coiled coil</keyword>
<reference evidence="4" key="1">
    <citation type="submission" date="2016-06" db="EMBL/GenBank/DDBJ databases">
        <authorList>
            <person name="Cuomo C."/>
            <person name="Litvintseva A."/>
            <person name="Heitman J."/>
            <person name="Chen Y."/>
            <person name="Sun S."/>
            <person name="Springer D."/>
            <person name="Dromer F."/>
            <person name="Young S."/>
            <person name="Zeng Q."/>
            <person name="Chapman S."/>
            <person name="Gujja S."/>
            <person name="Saif S."/>
            <person name="Birren B."/>
        </authorList>
    </citation>
    <scope>NUCLEOTIDE SEQUENCE</scope>
    <source>
        <strain evidence="4">CBS 7841</strain>
    </source>
</reference>
<feature type="compositionally biased region" description="Gly residues" evidence="2">
    <location>
        <begin position="556"/>
        <end position="571"/>
    </location>
</feature>
<keyword evidence="5" id="KW-1185">Reference proteome</keyword>
<dbReference type="VEuPathDB" id="FungiDB:L203_00316"/>
<dbReference type="AlphaFoldDB" id="A0A1E3IZT6"/>
<feature type="compositionally biased region" description="Low complexity" evidence="2">
    <location>
        <begin position="238"/>
        <end position="250"/>
    </location>
</feature>
<feature type="compositionally biased region" description="Polar residues" evidence="2">
    <location>
        <begin position="437"/>
        <end position="456"/>
    </location>
</feature>
<accession>A0A1E3IZT6</accession>
<feature type="compositionally biased region" description="Basic residues" evidence="2">
    <location>
        <begin position="119"/>
        <end position="134"/>
    </location>
</feature>
<feature type="compositionally biased region" description="Basic and acidic residues" evidence="2">
    <location>
        <begin position="95"/>
        <end position="118"/>
    </location>
</feature>
<evidence type="ECO:0000256" key="1">
    <source>
        <dbReference type="SAM" id="Coils"/>
    </source>
</evidence>
<evidence type="ECO:0000256" key="2">
    <source>
        <dbReference type="SAM" id="MobiDB-lite"/>
    </source>
</evidence>
<feature type="region of interest" description="Disordered" evidence="2">
    <location>
        <begin position="95"/>
        <end position="258"/>
    </location>
</feature>
<name>A0A1E3IZT6_9TREE</name>
<keyword evidence="3" id="KW-0472">Membrane</keyword>
<feature type="transmembrane region" description="Helical" evidence="3">
    <location>
        <begin position="63"/>
        <end position="85"/>
    </location>
</feature>
<keyword evidence="3" id="KW-0812">Transmembrane</keyword>
<organism evidence="4 5">
    <name type="scientific">Cryptococcus depauperatus CBS 7841</name>
    <dbReference type="NCBI Taxonomy" id="1295531"/>
    <lineage>
        <taxon>Eukaryota</taxon>
        <taxon>Fungi</taxon>
        <taxon>Dikarya</taxon>
        <taxon>Basidiomycota</taxon>
        <taxon>Agaricomycotina</taxon>
        <taxon>Tremellomycetes</taxon>
        <taxon>Tremellales</taxon>
        <taxon>Cryptococcaceae</taxon>
        <taxon>Cryptococcus</taxon>
    </lineage>
</organism>
<protein>
    <submittedName>
        <fullName evidence="4">Uncharacterized protein</fullName>
    </submittedName>
</protein>
<dbReference type="GeneID" id="91084243"/>
<evidence type="ECO:0000256" key="3">
    <source>
        <dbReference type="SAM" id="Phobius"/>
    </source>
</evidence>
<evidence type="ECO:0000313" key="4">
    <source>
        <dbReference type="EMBL" id="WVN84891.1"/>
    </source>
</evidence>
<dbReference type="RefSeq" id="XP_066065592.1">
    <property type="nucleotide sequence ID" value="XM_066209495.1"/>
</dbReference>
<feature type="compositionally biased region" description="Low complexity" evidence="2">
    <location>
        <begin position="337"/>
        <end position="347"/>
    </location>
</feature>
<keyword evidence="3" id="KW-1133">Transmembrane helix</keyword>
<proteinExistence type="predicted"/>
<feature type="region of interest" description="Disordered" evidence="2">
    <location>
        <begin position="323"/>
        <end position="574"/>
    </location>
</feature>
<feature type="coiled-coil region" evidence="1">
    <location>
        <begin position="277"/>
        <end position="318"/>
    </location>
</feature>
<feature type="compositionally biased region" description="Polar residues" evidence="2">
    <location>
        <begin position="364"/>
        <end position="374"/>
    </location>
</feature>
<feature type="compositionally biased region" description="Basic residues" evidence="2">
    <location>
        <begin position="169"/>
        <end position="196"/>
    </location>
</feature>
<feature type="compositionally biased region" description="Basic and acidic residues" evidence="2">
    <location>
        <begin position="227"/>
        <end position="237"/>
    </location>
</feature>
<feature type="compositionally biased region" description="Polar residues" evidence="2">
    <location>
        <begin position="394"/>
        <end position="421"/>
    </location>
</feature>
<gene>
    <name evidence="4" type="ORF">L203_100027</name>
</gene>
<dbReference type="OrthoDB" id="2576390at2759"/>
<feature type="compositionally biased region" description="Acidic residues" evidence="2">
    <location>
        <begin position="139"/>
        <end position="160"/>
    </location>
</feature>
<evidence type="ECO:0000313" key="5">
    <source>
        <dbReference type="Proteomes" id="UP000094043"/>
    </source>
</evidence>
<dbReference type="Proteomes" id="UP000094043">
    <property type="component" value="Chromosome 1"/>
</dbReference>
<sequence>MAPVKHPSQWPPPYSALAQSTKDHVHITKRVYVTATISENTPKSTPSSSGILAEAVATTHLSWWQLLAIILGSVLALSVGIWLWWRHRKKVKVDEAKKKAEIEEQEKKRVEDEKERKLMGKKRAMRGKKGRGRSKREESETDSDEYWSDSDSESESDDSISDGGTIHPSRTRRRRVKRRGNRRKRERGRYGNRRRRSETESETDYSDESYYPRRNRRGRRRSSYDSYYDRRPSRRIESPLSPSLPVPAAAKKQSKGFRDSVFSSYNSMKNAAVRLKYVEAKVKLKKQLDEEEKLEQIRREKIREANKEIEDAKKWENERNNELLIPPVARRPMTKHSTSTLSSLPTPRQRDRNRQTAYRGGSLDTIQRPQQSHQGEGRRQLYPPKHATVDTVRPQPQRNKTGDSLGNEITQLLGNGSGTRNNLREPTHPTLQDRAGTRQQPSFRKYSRSPSNNVQESWLPHPSQHGPGKSSPPEMPNVPETARSDSVYLSVTHPKDRPKIPRGGLAPAPPGKNKNLSNIADRPINGGGSLNVGPSWGSNNGTGAFTRPPEKAATGGSIGVGVGGNVAGIGAGSSKWANRLRERMK</sequence>